<dbReference type="InParanoid" id="A0A1Q5PUQ7"/>
<evidence type="ECO:0000313" key="1">
    <source>
        <dbReference type="EMBL" id="OKL51189.1"/>
    </source>
</evidence>
<comment type="caution">
    <text evidence="1">The sequence shown here is derived from an EMBL/GenBank/DDBJ whole genome shotgun (WGS) entry which is preliminary data.</text>
</comment>
<dbReference type="EMBL" id="MQVS01000009">
    <property type="protein sequence ID" value="OKL51189.1"/>
    <property type="molecule type" value="Genomic_DNA"/>
</dbReference>
<proteinExistence type="predicted"/>
<reference evidence="2" key="1">
    <citation type="submission" date="2016-12" db="EMBL/GenBank/DDBJ databases">
        <authorList>
            <person name="Meng X."/>
        </authorList>
    </citation>
    <scope>NUCLEOTIDE SEQUENCE [LARGE SCALE GENOMIC DNA]</scope>
    <source>
        <strain evidence="2">DSM 20732</strain>
    </source>
</reference>
<dbReference type="OrthoDB" id="7189707at2"/>
<dbReference type="STRING" id="52770.BSZ40_08900"/>
<evidence type="ECO:0000313" key="2">
    <source>
        <dbReference type="Proteomes" id="UP000185612"/>
    </source>
</evidence>
<name>A0A1Q5PUQ7_9ACTO</name>
<dbReference type="RefSeq" id="WP_073825408.1">
    <property type="nucleotide sequence ID" value="NZ_MQVS01000009.1"/>
</dbReference>
<sequence>MTDWQGPGRLVGKRRCGNCRTWLEASQLVTGRQAVRRLPVRCEVCRWEGDVVAEFLPGDPFRHDPPLDYVFGLPLWLATRTRHGWLWALNGDHLAELRAYVGAQERTQPPGHLQWASRLPAWIKAAKHRADVLRALDKLVQQLQAGIKIQESPR</sequence>
<dbReference type="AlphaFoldDB" id="A0A1Q5PUQ7"/>
<accession>A0A1Q5PUQ7</accession>
<keyword evidence="2" id="KW-1185">Reference proteome</keyword>
<protein>
    <submittedName>
        <fullName evidence="1">Uncharacterized protein</fullName>
    </submittedName>
</protein>
<gene>
    <name evidence="1" type="ORF">BSZ40_08900</name>
</gene>
<organism evidence="1 2">
    <name type="scientific">Buchananella hordeovulneris</name>
    <dbReference type="NCBI Taxonomy" id="52770"/>
    <lineage>
        <taxon>Bacteria</taxon>
        <taxon>Bacillati</taxon>
        <taxon>Actinomycetota</taxon>
        <taxon>Actinomycetes</taxon>
        <taxon>Actinomycetales</taxon>
        <taxon>Actinomycetaceae</taxon>
        <taxon>Buchananella</taxon>
    </lineage>
</organism>
<dbReference type="Proteomes" id="UP000185612">
    <property type="component" value="Unassembled WGS sequence"/>
</dbReference>